<evidence type="ECO:0000256" key="2">
    <source>
        <dbReference type="ARBA" id="ARBA00048655"/>
    </source>
</evidence>
<dbReference type="SUPFAM" id="SSF56112">
    <property type="entry name" value="Protein kinase-like (PK-like)"/>
    <property type="match status" value="1"/>
</dbReference>
<dbReference type="InterPro" id="IPR011009">
    <property type="entry name" value="Kinase-like_dom_sf"/>
</dbReference>
<organism evidence="3 4">
    <name type="scientific">Podospora bellae-mahoneyi</name>
    <dbReference type="NCBI Taxonomy" id="2093777"/>
    <lineage>
        <taxon>Eukaryota</taxon>
        <taxon>Fungi</taxon>
        <taxon>Dikarya</taxon>
        <taxon>Ascomycota</taxon>
        <taxon>Pezizomycotina</taxon>
        <taxon>Sordariomycetes</taxon>
        <taxon>Sordariomycetidae</taxon>
        <taxon>Sordariales</taxon>
        <taxon>Podosporaceae</taxon>
        <taxon>Podospora</taxon>
    </lineage>
</organism>
<keyword evidence="4" id="KW-1185">Reference proteome</keyword>
<accession>A0ABR0FJI9</accession>
<dbReference type="InterPro" id="IPR016477">
    <property type="entry name" value="Fructo-/Ketosamine-3-kinase"/>
</dbReference>
<dbReference type="PANTHER" id="PTHR12149:SF8">
    <property type="entry name" value="PROTEIN-RIBULOSAMINE 3-KINASE"/>
    <property type="match status" value="1"/>
</dbReference>
<comment type="caution">
    <text evidence="3">The sequence shown here is derived from an EMBL/GenBank/DDBJ whole genome shotgun (WGS) entry which is preliminary data.</text>
</comment>
<dbReference type="GeneID" id="87898736"/>
<reference evidence="3 4" key="1">
    <citation type="journal article" date="2023" name="bioRxiv">
        <title>High-quality genome assemblies of four members of thePodospora anserinaspecies complex.</title>
        <authorList>
            <person name="Ament-Velasquez S.L."/>
            <person name="Vogan A.A."/>
            <person name="Wallerman O."/>
            <person name="Hartmann F."/>
            <person name="Gautier V."/>
            <person name="Silar P."/>
            <person name="Giraud T."/>
            <person name="Johannesson H."/>
        </authorList>
    </citation>
    <scope>NUCLEOTIDE SEQUENCE [LARGE SCALE GENOMIC DNA]</scope>
    <source>
        <strain evidence="3 4">CBS 112042</strain>
    </source>
</reference>
<dbReference type="EMBL" id="JAFFGZ010000006">
    <property type="protein sequence ID" value="KAK4643145.1"/>
    <property type="molecule type" value="Genomic_DNA"/>
</dbReference>
<evidence type="ECO:0000256" key="1">
    <source>
        <dbReference type="ARBA" id="ARBA00011961"/>
    </source>
</evidence>
<dbReference type="PANTHER" id="PTHR12149">
    <property type="entry name" value="FRUCTOSAMINE 3 KINASE-RELATED PROTEIN"/>
    <property type="match status" value="1"/>
</dbReference>
<protein>
    <recommendedName>
        <fullName evidence="1">protein-ribulosamine 3-kinase</fullName>
        <ecNumber evidence="1">2.7.1.172</ecNumber>
    </recommendedName>
</protein>
<proteinExistence type="predicted"/>
<comment type="catalytic activity">
    <reaction evidence="2">
        <text>N(6)-D-ribulosyl-L-lysyl-[protein] + ATP = N(6)-(3-O-phospho-D-ribulosyl)-L-lysyl-[protein] + ADP + H(+)</text>
        <dbReference type="Rhea" id="RHEA:48432"/>
        <dbReference type="Rhea" id="RHEA-COMP:12103"/>
        <dbReference type="Rhea" id="RHEA-COMP:12104"/>
        <dbReference type="ChEBI" id="CHEBI:15378"/>
        <dbReference type="ChEBI" id="CHEBI:30616"/>
        <dbReference type="ChEBI" id="CHEBI:90418"/>
        <dbReference type="ChEBI" id="CHEBI:90420"/>
        <dbReference type="ChEBI" id="CHEBI:456216"/>
        <dbReference type="EC" id="2.7.1.172"/>
    </reaction>
    <physiologicalReaction direction="left-to-right" evidence="2">
        <dbReference type="Rhea" id="RHEA:48433"/>
    </physiologicalReaction>
</comment>
<dbReference type="RefSeq" id="XP_062732121.1">
    <property type="nucleotide sequence ID" value="XM_062879254.1"/>
</dbReference>
<evidence type="ECO:0000313" key="3">
    <source>
        <dbReference type="EMBL" id="KAK4643145.1"/>
    </source>
</evidence>
<gene>
    <name evidence="3" type="ORF">QC761_409790</name>
</gene>
<dbReference type="Gene3D" id="3.90.1200.10">
    <property type="match status" value="1"/>
</dbReference>
<sequence>MLITYRCHQRQHYPTDSFSIEQAPWRAQVLNNHPFSHALTDEPTSQPTAVIYTGNQRMQITMESAKNSSKSSNMKEILARLGGDFPMDEEAVLKLLPMGTKLIAVEKFGVSAFTATGRIKALEPTNGQKEYFIKVAYGEQGRVMLNGEAMSSLMIYDLMPDFIPKPVGFGAYQQEQAAYFYLSEFVDMDVTTPPDPVEWTKRLANMHKQSQSPTGQFGFPVKTCDGKTAHTTDWEDSWAVFYRTLFLGVCKRDIEANGSWPELELATEQIANAVIPQLLDNLKMSDGQKIKPCIIHGDLWEGNMGISKETNKSLLFDSGSYFAHNEMELGHWRCEFSTVFRDKSYTEHYQQNYPPAEPVEEFDDRNRLYSLKGAIVYSAGHPQSSMRKTAYNNMLYLIEKYAPLNGVDKYDPNIDPSITGACIVPHLAEGFI</sequence>
<dbReference type="Proteomes" id="UP001322138">
    <property type="component" value="Unassembled WGS sequence"/>
</dbReference>
<evidence type="ECO:0000313" key="4">
    <source>
        <dbReference type="Proteomes" id="UP001322138"/>
    </source>
</evidence>
<dbReference type="Pfam" id="PF03881">
    <property type="entry name" value="Fructosamin_kin"/>
    <property type="match status" value="1"/>
</dbReference>
<name>A0ABR0FJI9_9PEZI</name>
<dbReference type="EC" id="2.7.1.172" evidence="1"/>